<keyword evidence="1" id="KW-0597">Phosphoprotein</keyword>
<dbReference type="Gene3D" id="3.40.720.10">
    <property type="entry name" value="Alkaline Phosphatase, subunit A"/>
    <property type="match status" value="2"/>
</dbReference>
<dbReference type="Proteomes" id="UP000830401">
    <property type="component" value="Plasmid unnamed4"/>
</dbReference>
<evidence type="ECO:0000313" key="3">
    <source>
        <dbReference type="Proteomes" id="UP000830401"/>
    </source>
</evidence>
<evidence type="ECO:0000313" key="2">
    <source>
        <dbReference type="EMBL" id="UOQ69397.1"/>
    </source>
</evidence>
<organism evidence="2 3">
    <name type="scientific">Hymenobacter volaticus</name>
    <dbReference type="NCBI Taxonomy" id="2932254"/>
    <lineage>
        <taxon>Bacteria</taxon>
        <taxon>Pseudomonadati</taxon>
        <taxon>Bacteroidota</taxon>
        <taxon>Cytophagia</taxon>
        <taxon>Cytophagales</taxon>
        <taxon>Hymenobacteraceae</taxon>
        <taxon>Hymenobacter</taxon>
    </lineage>
</organism>
<keyword evidence="2" id="KW-0378">Hydrolase</keyword>
<dbReference type="InterPro" id="IPR001952">
    <property type="entry name" value="Alkaline_phosphatase"/>
</dbReference>
<dbReference type="InterPro" id="IPR017850">
    <property type="entry name" value="Alkaline_phosphatase_core_sf"/>
</dbReference>
<dbReference type="Pfam" id="PF00245">
    <property type="entry name" value="Alk_phosphatase"/>
    <property type="match status" value="1"/>
</dbReference>
<sequence length="304" mass="32138">MLPTTKVGVDVDVILGGGSRHFLPRNVASPYETIRDAAGNTITDPATNAPATLTRGRRADDVDLVSYAVTQRNYGFVNSRDALNNLNLADYTGPNGKKLLGLFHASHVNFEQDRQTSAPWEPSLAEMTQAAIRVLQAKSNGKGFFLLVESGRIDHLEHANTGGITVAAGTGGNQYTVEVDRPAYVGGGEANYVATPATPRTTNVYASDYMIKEVLAFDYAIAEGRAFLNTASNGRTLLFSSSDHECGGFTVTGLHDEADAQQNGTKIRTYSGQITKSVAAEAGYATPTNLVRGDGGAGAGFPST</sequence>
<name>A0ABY4GF99_9BACT</name>
<dbReference type="GO" id="GO:0004035">
    <property type="term" value="F:alkaline phosphatase activity"/>
    <property type="evidence" value="ECO:0007669"/>
    <property type="project" value="UniProtKB-EC"/>
</dbReference>
<dbReference type="PANTHER" id="PTHR11596">
    <property type="entry name" value="ALKALINE PHOSPHATASE"/>
    <property type="match status" value="1"/>
</dbReference>
<accession>A0ABY4GF99</accession>
<protein>
    <submittedName>
        <fullName evidence="2">Alkaline phosphatase</fullName>
        <ecNumber evidence="2">3.1.3.1</ecNumber>
    </submittedName>
</protein>
<proteinExistence type="predicted"/>
<reference evidence="2" key="1">
    <citation type="submission" date="2022-04" db="EMBL/GenBank/DDBJ databases">
        <title>Hymenobacter sp. isolated from the air.</title>
        <authorList>
            <person name="Won M."/>
            <person name="Lee C.-M."/>
            <person name="Woen H.-Y."/>
            <person name="Kwon S.-W."/>
        </authorList>
    </citation>
    <scope>NUCLEOTIDE SEQUENCE</scope>
    <source>
        <strain evidence="2">5420S-77</strain>
        <plasmid evidence="2">unnamed4</plasmid>
    </source>
</reference>
<gene>
    <name evidence="2" type="ORF">MUN86_27295</name>
</gene>
<dbReference type="PANTHER" id="PTHR11596:SF5">
    <property type="entry name" value="ALKALINE PHOSPHATASE"/>
    <property type="match status" value="1"/>
</dbReference>
<keyword evidence="2" id="KW-0614">Plasmid</keyword>
<dbReference type="SUPFAM" id="SSF53649">
    <property type="entry name" value="Alkaline phosphatase-like"/>
    <property type="match status" value="1"/>
</dbReference>
<dbReference type="EC" id="3.1.3.1" evidence="2"/>
<dbReference type="RefSeq" id="WP_245127147.1">
    <property type="nucleotide sequence ID" value="NZ_CP095065.1"/>
</dbReference>
<evidence type="ECO:0000256" key="1">
    <source>
        <dbReference type="ARBA" id="ARBA00022553"/>
    </source>
</evidence>
<keyword evidence="3" id="KW-1185">Reference proteome</keyword>
<dbReference type="EMBL" id="CP095065">
    <property type="protein sequence ID" value="UOQ69397.1"/>
    <property type="molecule type" value="Genomic_DNA"/>
</dbReference>
<geneLocation type="plasmid" evidence="2 3">
    <name>unnamed4</name>
</geneLocation>